<evidence type="ECO:0000313" key="7">
    <source>
        <dbReference type="EMBL" id="GJD50172.1"/>
    </source>
</evidence>
<keyword evidence="4" id="KW-0560">Oxidoreductase</keyword>
<keyword evidence="5" id="KW-0408">Iron</keyword>
<keyword evidence="3" id="KW-0479">Metal-binding</keyword>
<dbReference type="Gene3D" id="3.10.20.30">
    <property type="match status" value="1"/>
</dbReference>
<dbReference type="InterPro" id="IPR046867">
    <property type="entry name" value="AldOxase/xan_DH_MoCoBD2"/>
</dbReference>
<evidence type="ECO:0000256" key="5">
    <source>
        <dbReference type="ARBA" id="ARBA00023004"/>
    </source>
</evidence>
<keyword evidence="2" id="KW-0500">Molybdenum</keyword>
<dbReference type="InterPro" id="IPR036884">
    <property type="entry name" value="2Fe-2S-bd_dom_sf"/>
</dbReference>
<evidence type="ECO:0000256" key="1">
    <source>
        <dbReference type="ARBA" id="ARBA00006849"/>
    </source>
</evidence>
<dbReference type="PROSITE" id="PS51085">
    <property type="entry name" value="2FE2S_FER_2"/>
    <property type="match status" value="1"/>
</dbReference>
<dbReference type="EMBL" id="BPQH01000008">
    <property type="protein sequence ID" value="GJD50172.1"/>
    <property type="molecule type" value="Genomic_DNA"/>
</dbReference>
<dbReference type="CDD" id="cd00207">
    <property type="entry name" value="fer2"/>
    <property type="match status" value="1"/>
</dbReference>
<accession>A0ABQ4QXP9</accession>
<dbReference type="InterPro" id="IPR006058">
    <property type="entry name" value="2Fe2S_fd_BS"/>
</dbReference>
<dbReference type="Gene3D" id="3.90.1170.50">
    <property type="entry name" value="Aldehyde oxidase/xanthine dehydrogenase, a/b hammerhead"/>
    <property type="match status" value="1"/>
</dbReference>
<dbReference type="RefSeq" id="WP_238313408.1">
    <property type="nucleotide sequence ID" value="NZ_BPQH01000008.1"/>
</dbReference>
<dbReference type="InterPro" id="IPR008274">
    <property type="entry name" value="AldOxase/xan_DH_MoCoBD1"/>
</dbReference>
<dbReference type="InterPro" id="IPR036010">
    <property type="entry name" value="2Fe-2S_ferredoxin-like_sf"/>
</dbReference>
<reference evidence="7" key="2">
    <citation type="submission" date="2021-08" db="EMBL/GenBank/DDBJ databases">
        <authorList>
            <person name="Tani A."/>
            <person name="Ola A."/>
            <person name="Ogura Y."/>
            <person name="Katsura K."/>
            <person name="Hayashi T."/>
        </authorList>
    </citation>
    <scope>NUCLEOTIDE SEQUENCE</scope>
    <source>
        <strain evidence="7">KCTC 52305</strain>
    </source>
</reference>
<dbReference type="Gene3D" id="3.30.365.10">
    <property type="entry name" value="Aldehyde oxidase/xanthine dehydrogenase, molybdopterin binding domain"/>
    <property type="match status" value="4"/>
</dbReference>
<organism evidence="7 8">
    <name type="scientific">Methylobacterium crusticola</name>
    <dbReference type="NCBI Taxonomy" id="1697972"/>
    <lineage>
        <taxon>Bacteria</taxon>
        <taxon>Pseudomonadati</taxon>
        <taxon>Pseudomonadota</taxon>
        <taxon>Alphaproteobacteria</taxon>
        <taxon>Hyphomicrobiales</taxon>
        <taxon>Methylobacteriaceae</taxon>
        <taxon>Methylobacterium</taxon>
    </lineage>
</organism>
<evidence type="ECO:0000256" key="2">
    <source>
        <dbReference type="ARBA" id="ARBA00022505"/>
    </source>
</evidence>
<dbReference type="InterPro" id="IPR037165">
    <property type="entry name" value="AldOxase/xan_DH_Mopterin-bd_sf"/>
</dbReference>
<evidence type="ECO:0000256" key="4">
    <source>
        <dbReference type="ARBA" id="ARBA00023002"/>
    </source>
</evidence>
<keyword evidence="8" id="KW-1185">Reference proteome</keyword>
<comment type="similarity">
    <text evidence="1">Belongs to the xanthine dehydrogenase family.</text>
</comment>
<dbReference type="SMART" id="SM01008">
    <property type="entry name" value="Ald_Xan_dh_C"/>
    <property type="match status" value="1"/>
</dbReference>
<dbReference type="SUPFAM" id="SSF56003">
    <property type="entry name" value="Molybdenum cofactor-binding domain"/>
    <property type="match status" value="1"/>
</dbReference>
<gene>
    <name evidence="7" type="primary">xdhA</name>
    <name evidence="7" type="ORF">OPKNFCMD_2909</name>
</gene>
<dbReference type="InterPro" id="IPR036856">
    <property type="entry name" value="Ald_Oxase/Xan_DH_a/b_sf"/>
</dbReference>
<evidence type="ECO:0000259" key="6">
    <source>
        <dbReference type="PROSITE" id="PS51085"/>
    </source>
</evidence>
<dbReference type="SUPFAM" id="SSF47741">
    <property type="entry name" value="CO dehydrogenase ISP C-domain like"/>
    <property type="match status" value="1"/>
</dbReference>
<dbReference type="Pfam" id="PF00111">
    <property type="entry name" value="Fer2"/>
    <property type="match status" value="1"/>
</dbReference>
<name>A0ABQ4QXP9_9HYPH</name>
<sequence>MRLTVNGQPQEAAPRPGQCLRTLLRELGWFGVKKGCDAGDCGACTVHLDGEPVHACLMPAFRAEGRAVTTVEGLAGPCAPGDPVPDRLHPVQEGFLAAQGFQCGFCTPGLVMTAAALDQGQRRDLAAALKGNLCRCTGYRAVADAIAGVAHVEAPGAEPCGRSLPAPAGPAIVSGRARYTLDLALPDLLHLRVLRSPHAHARILRIDRDAALAVPGVVAVLTHAEAPPARFSTARHENPADDAADTRVLDTVMRFVGQRVAAVVAESEAAAEAGCRALRVDYAVMPACLDPEAALAPGAPLVHGERHAGADAPPLHPHPNLAAEVHGAVGDVAAGLAEADFVHEGVYVSQRVQHAHIETHAAVGWRDPDGRLVIRSSTQVPFLTRDALCTLFGLERAAVRVECGRVGGGFGGKQEMLTEDLVALAVMATGRPVRWELTRTEQFTAATTRHPMQVRVRLGARADGTLTAIDLRVLSNTGAYGNHAGGVLHHGCNEVIAVYRCPNKRVEGYAVHTHTLPAGAFRGYGLSQTIFAVESAMDELARGLGLDPVALRRRNVVRPGDALVSTSLEPHDVRFGSYGLDQCLDRVAEALAAPPPPAPSPAWRTGSGLALAMIDTIPPRGHRAEARIALRPDGTYALRVGTAEFGNGTTTVHGQIAASALATTPDRIAIRQADTDAVGHDTGAYGSTGTVVAGQATLRAAEALAAALRARAAARAGLDPAACRLAGDAVAAGAARIPLAALAAEGALEAVGRADGTPRSVAFNVQGFQVAVHPGSGEVRILRSVHAADAGRVLNPMQCRGQIEGGVAQAIGAALYEDLRVDGAGRVETPSFRTYHIPALADVPRTEVLFADTHDAVGPLGAKSMSESPFNPVAAALANAIRDATGARLTATPFAPDRIFRAVMEHAGRGGEEA</sequence>
<comment type="caution">
    <text evidence="7">The sequence shown here is derived from an EMBL/GenBank/DDBJ whole genome shotgun (WGS) entry which is preliminary data.</text>
</comment>
<reference evidence="7" key="1">
    <citation type="journal article" date="2021" name="Front. Microbiol.">
        <title>Comprehensive Comparative Genomics and Phenotyping of Methylobacterium Species.</title>
        <authorList>
            <person name="Alessa O."/>
            <person name="Ogura Y."/>
            <person name="Fujitani Y."/>
            <person name="Takami H."/>
            <person name="Hayashi T."/>
            <person name="Sahin N."/>
            <person name="Tani A."/>
        </authorList>
    </citation>
    <scope>NUCLEOTIDE SEQUENCE</scope>
    <source>
        <strain evidence="7">KCTC 52305</strain>
    </source>
</reference>
<protein>
    <submittedName>
        <fullName evidence="7">Xanthine dehydrogenase molybdenum-binding subunit XdhA</fullName>
    </submittedName>
</protein>
<dbReference type="SUPFAM" id="SSF54665">
    <property type="entry name" value="CO dehydrogenase molybdoprotein N-domain-like"/>
    <property type="match status" value="1"/>
</dbReference>
<dbReference type="InterPro" id="IPR012675">
    <property type="entry name" value="Beta-grasp_dom_sf"/>
</dbReference>
<dbReference type="SUPFAM" id="SSF54292">
    <property type="entry name" value="2Fe-2S ferredoxin-like"/>
    <property type="match status" value="1"/>
</dbReference>
<dbReference type="Pfam" id="PF01315">
    <property type="entry name" value="Ald_Xan_dh_C"/>
    <property type="match status" value="1"/>
</dbReference>
<dbReference type="InterPro" id="IPR001041">
    <property type="entry name" value="2Fe-2S_ferredoxin-type"/>
</dbReference>
<dbReference type="Pfam" id="PF02738">
    <property type="entry name" value="MoCoBD_1"/>
    <property type="match status" value="1"/>
</dbReference>
<dbReference type="Proteomes" id="UP001055167">
    <property type="component" value="Unassembled WGS sequence"/>
</dbReference>
<feature type="domain" description="2Fe-2S ferredoxin-type" evidence="6">
    <location>
        <begin position="1"/>
        <end position="74"/>
    </location>
</feature>
<evidence type="ECO:0000256" key="3">
    <source>
        <dbReference type="ARBA" id="ARBA00022723"/>
    </source>
</evidence>
<dbReference type="Pfam" id="PF20256">
    <property type="entry name" value="MoCoBD_2"/>
    <property type="match status" value="1"/>
</dbReference>
<dbReference type="PANTHER" id="PTHR11908:SF132">
    <property type="entry name" value="ALDEHYDE OXIDASE 1-RELATED"/>
    <property type="match status" value="1"/>
</dbReference>
<dbReference type="PANTHER" id="PTHR11908">
    <property type="entry name" value="XANTHINE DEHYDROGENASE"/>
    <property type="match status" value="1"/>
</dbReference>
<proteinExistence type="inferred from homology"/>
<dbReference type="Pfam" id="PF01799">
    <property type="entry name" value="Fer2_2"/>
    <property type="match status" value="1"/>
</dbReference>
<dbReference type="InterPro" id="IPR016208">
    <property type="entry name" value="Ald_Oxase/xanthine_DH-like"/>
</dbReference>
<dbReference type="InterPro" id="IPR000674">
    <property type="entry name" value="Ald_Oxase/Xan_DH_a/b"/>
</dbReference>
<dbReference type="PROSITE" id="PS00197">
    <property type="entry name" value="2FE2S_FER_1"/>
    <property type="match status" value="1"/>
</dbReference>
<evidence type="ECO:0000313" key="8">
    <source>
        <dbReference type="Proteomes" id="UP001055167"/>
    </source>
</evidence>
<dbReference type="InterPro" id="IPR002888">
    <property type="entry name" value="2Fe-2S-bd"/>
</dbReference>
<dbReference type="Gene3D" id="1.10.150.120">
    <property type="entry name" value="[2Fe-2S]-binding domain"/>
    <property type="match status" value="1"/>
</dbReference>